<evidence type="ECO:0000256" key="1">
    <source>
        <dbReference type="ARBA" id="ARBA00004141"/>
    </source>
</evidence>
<dbReference type="EMBL" id="PGFB01000005">
    <property type="protein sequence ID" value="PJJ55719.1"/>
    <property type="molecule type" value="Genomic_DNA"/>
</dbReference>
<organism evidence="6 7">
    <name type="scientific">Compostimonas suwonensis</name>
    <dbReference type="NCBI Taxonomy" id="1048394"/>
    <lineage>
        <taxon>Bacteria</taxon>
        <taxon>Bacillati</taxon>
        <taxon>Actinomycetota</taxon>
        <taxon>Actinomycetes</taxon>
        <taxon>Micrococcales</taxon>
        <taxon>Microbacteriaceae</taxon>
        <taxon>Compostimonas</taxon>
    </lineage>
</organism>
<keyword evidence="2 5" id="KW-0812">Transmembrane</keyword>
<dbReference type="InterPro" id="IPR009003">
    <property type="entry name" value="Peptidase_S1_PA"/>
</dbReference>
<evidence type="ECO:0000256" key="4">
    <source>
        <dbReference type="ARBA" id="ARBA00023136"/>
    </source>
</evidence>
<feature type="transmembrane region" description="Helical" evidence="5">
    <location>
        <begin position="6"/>
        <end position="23"/>
    </location>
</feature>
<accession>A0A2M9BCN6</accession>
<dbReference type="GO" id="GO:0009403">
    <property type="term" value="P:toxin biosynthetic process"/>
    <property type="evidence" value="ECO:0007669"/>
    <property type="project" value="InterPro"/>
</dbReference>
<name>A0A2M9BCN6_9MICO</name>
<dbReference type="PANTHER" id="PTHR43019:SF23">
    <property type="entry name" value="PROTEASE DO-LIKE 5, CHLOROPLASTIC"/>
    <property type="match status" value="1"/>
</dbReference>
<dbReference type="OrthoDB" id="9766361at2"/>
<dbReference type="InterPro" id="IPR047680">
    <property type="entry name" value="MarP-like"/>
</dbReference>
<dbReference type="NCBIfam" id="NF033740">
    <property type="entry name" value="MarP_fam_protase"/>
    <property type="match status" value="1"/>
</dbReference>
<dbReference type="GO" id="GO:0006508">
    <property type="term" value="P:proteolysis"/>
    <property type="evidence" value="ECO:0007669"/>
    <property type="project" value="InterPro"/>
</dbReference>
<keyword evidence="4 5" id="KW-0472">Membrane</keyword>
<dbReference type="RefSeq" id="WP_100345815.1">
    <property type="nucleotide sequence ID" value="NZ_PGFB01000005.1"/>
</dbReference>
<keyword evidence="7" id="KW-1185">Reference proteome</keyword>
<evidence type="ECO:0000256" key="3">
    <source>
        <dbReference type="ARBA" id="ARBA00022989"/>
    </source>
</evidence>
<proteinExistence type="predicted"/>
<protein>
    <submittedName>
        <fullName evidence="6">Colicin V production protein</fullName>
    </submittedName>
</protein>
<dbReference type="GO" id="GO:0004252">
    <property type="term" value="F:serine-type endopeptidase activity"/>
    <property type="evidence" value="ECO:0007669"/>
    <property type="project" value="InterPro"/>
</dbReference>
<evidence type="ECO:0000256" key="5">
    <source>
        <dbReference type="SAM" id="Phobius"/>
    </source>
</evidence>
<dbReference type="PRINTS" id="PR00834">
    <property type="entry name" value="PROTEASES2C"/>
</dbReference>
<dbReference type="InterPro" id="IPR043504">
    <property type="entry name" value="Peptidase_S1_PA_chymotrypsin"/>
</dbReference>
<dbReference type="GO" id="GO:0016020">
    <property type="term" value="C:membrane"/>
    <property type="evidence" value="ECO:0007669"/>
    <property type="project" value="UniProtKB-SubCell"/>
</dbReference>
<reference evidence="6 7" key="1">
    <citation type="submission" date="2017-11" db="EMBL/GenBank/DDBJ databases">
        <title>Genomic Encyclopedia of Archaeal and Bacterial Type Strains, Phase II (KMG-II): From Individual Species to Whole Genera.</title>
        <authorList>
            <person name="Goeker M."/>
        </authorList>
    </citation>
    <scope>NUCLEOTIDE SEQUENCE [LARGE SCALE GENOMIC DNA]</scope>
    <source>
        <strain evidence="6 7">DSM 25625</strain>
    </source>
</reference>
<keyword evidence="3 5" id="KW-1133">Transmembrane helix</keyword>
<dbReference type="Proteomes" id="UP000230161">
    <property type="component" value="Unassembled WGS sequence"/>
</dbReference>
<dbReference type="Gene3D" id="2.40.10.10">
    <property type="entry name" value="Trypsin-like serine proteases"/>
    <property type="match status" value="2"/>
</dbReference>
<dbReference type="PANTHER" id="PTHR43019">
    <property type="entry name" value="SERINE ENDOPROTEASE DEGS"/>
    <property type="match status" value="1"/>
</dbReference>
<dbReference type="InterPro" id="IPR001940">
    <property type="entry name" value="Peptidase_S1C"/>
</dbReference>
<feature type="transmembrane region" description="Helical" evidence="5">
    <location>
        <begin position="62"/>
        <end position="82"/>
    </location>
</feature>
<comment type="subcellular location">
    <subcellularLocation>
        <location evidence="1">Membrane</location>
        <topology evidence="1">Multi-pass membrane protein</topology>
    </subcellularLocation>
</comment>
<dbReference type="Pfam" id="PF13365">
    <property type="entry name" value="Trypsin_2"/>
    <property type="match status" value="1"/>
</dbReference>
<feature type="transmembrane region" description="Helical" evidence="5">
    <location>
        <begin position="102"/>
        <end position="128"/>
    </location>
</feature>
<dbReference type="AlphaFoldDB" id="A0A2M9BCN6"/>
<gene>
    <name evidence="6" type="ORF">CLV54_3070</name>
</gene>
<feature type="transmembrane region" description="Helical" evidence="5">
    <location>
        <begin position="30"/>
        <end position="50"/>
    </location>
</feature>
<evidence type="ECO:0000313" key="7">
    <source>
        <dbReference type="Proteomes" id="UP000230161"/>
    </source>
</evidence>
<dbReference type="Pfam" id="PF02674">
    <property type="entry name" value="Colicin_V"/>
    <property type="match status" value="1"/>
</dbReference>
<evidence type="ECO:0000256" key="2">
    <source>
        <dbReference type="ARBA" id="ARBA00022692"/>
    </source>
</evidence>
<comment type="caution">
    <text evidence="6">The sequence shown here is derived from an EMBL/GenBank/DDBJ whole genome shotgun (WGS) entry which is preliminary data.</text>
</comment>
<dbReference type="InterPro" id="IPR003825">
    <property type="entry name" value="Colicin-V_CvpA"/>
</dbReference>
<dbReference type="SUPFAM" id="SSF50494">
    <property type="entry name" value="Trypsin-like serine proteases"/>
    <property type="match status" value="1"/>
</dbReference>
<evidence type="ECO:0000313" key="6">
    <source>
        <dbReference type="EMBL" id="PJJ55719.1"/>
    </source>
</evidence>
<sequence>MPGSLILDVLLVLVLLAYLVYGFRLGFIRSIAGIGGLVAGAVAAILAIPLVSSWVPQPQWRVAAVLATVLVLIAAGNTLGLWIGRLIGRPIDRTPLRVVDRIVGAVAAVVLTGLLLSLVAGGVSSLGIPVVTQAISSSAVLRTIDNLTPDPVDSLLAQIRSAVVDDGIPTITGALGAGQTLEIPDVDTTSDELSVAARSVVRITGNAYACGQGQAGSGVVIAPERVLTNAHVVAGVDQPIVETPGDTARPGEIVYFDPVDDLAVIAVDGLAASPLPFTPNLAVGEAAVVDGYPFGGPFSSQPAVVNAVDSISVPDIYGQNPSPRQVYVLSAVVEHGNSGGPLLTEDGSVVGLVFAKDTAAAKIGYALAMDELTPVIAQAPALNAAVPTGDCIKL</sequence>